<dbReference type="RefSeq" id="WP_272145333.1">
    <property type="nucleotide sequence ID" value="NZ_JAQNDM010000002.1"/>
</dbReference>
<sequence>MKLYGTITSPFVRRVRIVALELGQPFEFVSTATPEGEAELRRLSPLWKFPTAHFTGNGPERVLWDSRTIVDYLFSLHGTGPFQLPSPEESWHERNVIQALDGALEAAIHLLYFDREGMNLQSSAYLIKQSQRVGSVLTWAESQLHGASFFEKPRLGMAELTLLTTLDFMVFRNRYPVSQHPKLVEFQKALSERPSIRQTYPTA</sequence>
<gene>
    <name evidence="2" type="ORF">POL68_39715</name>
</gene>
<evidence type="ECO:0000259" key="1">
    <source>
        <dbReference type="PROSITE" id="PS50404"/>
    </source>
</evidence>
<dbReference type="Pfam" id="PF14497">
    <property type="entry name" value="GST_C_3"/>
    <property type="match status" value="1"/>
</dbReference>
<dbReference type="PANTHER" id="PTHR43968">
    <property type="match status" value="1"/>
</dbReference>
<dbReference type="Gene3D" id="1.20.1050.10">
    <property type="match status" value="1"/>
</dbReference>
<comment type="caution">
    <text evidence="2">The sequence shown here is derived from an EMBL/GenBank/DDBJ whole genome shotgun (WGS) entry which is preliminary data.</text>
</comment>
<accession>A0ABT5DLU7</accession>
<dbReference type="SUPFAM" id="SSF52833">
    <property type="entry name" value="Thioredoxin-like"/>
    <property type="match status" value="1"/>
</dbReference>
<dbReference type="Proteomes" id="UP001221838">
    <property type="component" value="Unassembled WGS sequence"/>
</dbReference>
<proteinExistence type="predicted"/>
<protein>
    <submittedName>
        <fullName evidence="2">Glutathione S-transferase family protein</fullName>
    </submittedName>
</protein>
<reference evidence="2 3" key="1">
    <citation type="submission" date="2022-11" db="EMBL/GenBank/DDBJ databases">
        <title>Minimal conservation of predation-associated metabolite biosynthetic gene clusters underscores biosynthetic potential of Myxococcota including descriptions for ten novel species: Archangium lansinium sp. nov., Myxococcus landrumus sp. nov., Nannocystis bai.</title>
        <authorList>
            <person name="Ahearne A."/>
            <person name="Stevens C."/>
            <person name="Dowd S."/>
        </authorList>
    </citation>
    <scope>NUCLEOTIDE SEQUENCE [LARGE SCALE GENOMIC DNA]</scope>
    <source>
        <strain evidence="2 3">NCWAL01</strain>
    </source>
</reference>
<dbReference type="SUPFAM" id="SSF47616">
    <property type="entry name" value="GST C-terminal domain-like"/>
    <property type="match status" value="1"/>
</dbReference>
<dbReference type="EMBL" id="JAQNDM010000002">
    <property type="protein sequence ID" value="MDC0714644.1"/>
    <property type="molecule type" value="Genomic_DNA"/>
</dbReference>
<dbReference type="Pfam" id="PF13417">
    <property type="entry name" value="GST_N_3"/>
    <property type="match status" value="1"/>
</dbReference>
<organism evidence="2 3">
    <name type="scientific">Stigmatella ashevillensis</name>
    <dbReference type="NCBI Taxonomy" id="2995309"/>
    <lineage>
        <taxon>Bacteria</taxon>
        <taxon>Pseudomonadati</taxon>
        <taxon>Myxococcota</taxon>
        <taxon>Myxococcia</taxon>
        <taxon>Myxococcales</taxon>
        <taxon>Cystobacterineae</taxon>
        <taxon>Archangiaceae</taxon>
        <taxon>Stigmatella</taxon>
    </lineage>
</organism>
<dbReference type="InterPro" id="IPR004046">
    <property type="entry name" value="GST_C"/>
</dbReference>
<feature type="domain" description="GST N-terminal" evidence="1">
    <location>
        <begin position="1"/>
        <end position="81"/>
    </location>
</feature>
<dbReference type="PANTHER" id="PTHR43968:SF6">
    <property type="entry name" value="GLUTATHIONE S-TRANSFERASE OMEGA"/>
    <property type="match status" value="1"/>
</dbReference>
<keyword evidence="3" id="KW-1185">Reference proteome</keyword>
<dbReference type="Gene3D" id="3.40.30.10">
    <property type="entry name" value="Glutaredoxin"/>
    <property type="match status" value="1"/>
</dbReference>
<dbReference type="InterPro" id="IPR036282">
    <property type="entry name" value="Glutathione-S-Trfase_C_sf"/>
</dbReference>
<dbReference type="InterPro" id="IPR004045">
    <property type="entry name" value="Glutathione_S-Trfase_N"/>
</dbReference>
<dbReference type="InterPro" id="IPR036249">
    <property type="entry name" value="Thioredoxin-like_sf"/>
</dbReference>
<evidence type="ECO:0000313" key="3">
    <source>
        <dbReference type="Proteomes" id="UP001221838"/>
    </source>
</evidence>
<evidence type="ECO:0000313" key="2">
    <source>
        <dbReference type="EMBL" id="MDC0714644.1"/>
    </source>
</evidence>
<name>A0ABT5DLU7_9BACT</name>
<dbReference type="PROSITE" id="PS50404">
    <property type="entry name" value="GST_NTER"/>
    <property type="match status" value="1"/>
</dbReference>
<dbReference type="InterPro" id="IPR050983">
    <property type="entry name" value="GST_Omega/HSP26"/>
</dbReference>